<keyword evidence="1" id="KW-0812">Transmembrane</keyword>
<sequence>MNPSFLKNAPVHVKEEFDKMQERLAPLVKKSMVYGFIAMPLVTFSLWNLFFLLAGTSLTADTALLFGGLALLGAVGMALFKESIHQSKNIQKQSVEYVHHRIKNSYVLSHEAKEQYLKKVVSDPAKCYQTFYEFLEHERRLQEMMHQ</sequence>
<evidence type="ECO:0000256" key="1">
    <source>
        <dbReference type="SAM" id="Phobius"/>
    </source>
</evidence>
<keyword evidence="1" id="KW-0472">Membrane</keyword>
<name>A0A1G8GT67_9BACI</name>
<protein>
    <recommendedName>
        <fullName evidence="4">DUF5392 family protein</fullName>
    </recommendedName>
</protein>
<dbReference type="Pfam" id="PF17370">
    <property type="entry name" value="DUF5392"/>
    <property type="match status" value="1"/>
</dbReference>
<dbReference type="STRING" id="568899.SAMN05192534_1172"/>
<keyword evidence="3" id="KW-1185">Reference proteome</keyword>
<feature type="transmembrane region" description="Helical" evidence="1">
    <location>
        <begin position="33"/>
        <end position="56"/>
    </location>
</feature>
<dbReference type="OrthoDB" id="2451415at2"/>
<evidence type="ECO:0000313" key="3">
    <source>
        <dbReference type="Proteomes" id="UP000199163"/>
    </source>
</evidence>
<keyword evidence="1" id="KW-1133">Transmembrane helix</keyword>
<gene>
    <name evidence="2" type="ORF">SAMN05192534_1172</name>
</gene>
<accession>A0A1G8GT67</accession>
<organism evidence="2 3">
    <name type="scientific">Alteribacillus persepolensis</name>
    <dbReference type="NCBI Taxonomy" id="568899"/>
    <lineage>
        <taxon>Bacteria</taxon>
        <taxon>Bacillati</taxon>
        <taxon>Bacillota</taxon>
        <taxon>Bacilli</taxon>
        <taxon>Bacillales</taxon>
        <taxon>Bacillaceae</taxon>
        <taxon>Alteribacillus</taxon>
    </lineage>
</organism>
<dbReference type="Proteomes" id="UP000199163">
    <property type="component" value="Unassembled WGS sequence"/>
</dbReference>
<feature type="transmembrane region" description="Helical" evidence="1">
    <location>
        <begin position="62"/>
        <end position="80"/>
    </location>
</feature>
<dbReference type="RefSeq" id="WP_091274611.1">
    <property type="nucleotide sequence ID" value="NZ_FNDK01000017.1"/>
</dbReference>
<dbReference type="AlphaFoldDB" id="A0A1G8GT67"/>
<evidence type="ECO:0000313" key="2">
    <source>
        <dbReference type="EMBL" id="SDH97562.1"/>
    </source>
</evidence>
<proteinExistence type="predicted"/>
<dbReference type="EMBL" id="FNDK01000017">
    <property type="protein sequence ID" value="SDH97562.1"/>
    <property type="molecule type" value="Genomic_DNA"/>
</dbReference>
<dbReference type="InterPro" id="IPR020205">
    <property type="entry name" value="Uncharacterised_YwnF_TM"/>
</dbReference>
<evidence type="ECO:0008006" key="4">
    <source>
        <dbReference type="Google" id="ProtNLM"/>
    </source>
</evidence>
<reference evidence="3" key="1">
    <citation type="submission" date="2016-10" db="EMBL/GenBank/DDBJ databases">
        <authorList>
            <person name="Varghese N."/>
            <person name="Submissions S."/>
        </authorList>
    </citation>
    <scope>NUCLEOTIDE SEQUENCE [LARGE SCALE GENOMIC DNA]</scope>
    <source>
        <strain evidence="3">DSM 21632</strain>
    </source>
</reference>